<dbReference type="HOGENOM" id="CLU_557815_0_0_1"/>
<name>X0JDM5_FUSO5</name>
<feature type="domain" description="Alcohol dehydrogenase-like C-terminal" evidence="2">
    <location>
        <begin position="390"/>
        <end position="486"/>
    </location>
</feature>
<comment type="similarity">
    <text evidence="1">Belongs to the FAD-binding monooxygenase family.</text>
</comment>
<dbReference type="EMBL" id="JH658285">
    <property type="protein sequence ID" value="EXL99282.1"/>
    <property type="molecule type" value="Genomic_DNA"/>
</dbReference>
<dbReference type="InterPro" id="IPR036188">
    <property type="entry name" value="FAD/NAD-bd_sf"/>
</dbReference>
<accession>X0JDM5</accession>
<protein>
    <recommendedName>
        <fullName evidence="2">Alcohol dehydrogenase-like C-terminal domain-containing protein</fullName>
    </recommendedName>
</protein>
<evidence type="ECO:0000256" key="1">
    <source>
        <dbReference type="ARBA" id="ARBA00010139"/>
    </source>
</evidence>
<sequence length="489" mass="54857">MDYLAHRREFTEEEKSEWAKHPERYLEFRKSMEDDINTRFKLFMDHTPEQKLARQSVVGNIKAKLDSRPDLAKFLEPDFAVGYVQTAMENTFWGDIAEFTPNGILTKDGRESKVDSIICATGFELSYAPRFPILGKDGLNLQEVWLKAPESYLSVCAADMPNYFTILGPASSLGHGSLVTSIEMCNRFIVRMIRKLQTQNYSSFSLRPGVARAYQNHALSYLKRTVWASGCTNTYKNGTKDGELRSLHPGSLIQLFKLLEDLRYEDSEWKSLCEDSDLAFAWLANGFTALEEERPDGADLTWFVDPADREAKPIRFEASHHANGSGMSLALSSIAVDAAFVHLLPDNLQSDIAAPLLCGNWYLYVLCYQEMQFADRQLAVDLWCRWLTGTSIARAQGYRVIAVDTGEDKRRICLQFGAAHFIDLLTQNVPAEVKRLTSLGVHGVICTAGSIAAYQQAAHCVRNAGTIVCIGVNPQNLPISPLDMVRRGE</sequence>
<dbReference type="GeneID" id="42034319"/>
<reference evidence="3" key="2">
    <citation type="submission" date="2012-05" db="EMBL/GenBank/DDBJ databases">
        <title>The Genome Annotation of Fusarium oxysporum II5.</title>
        <authorList>
            <consortium name="The Broad Institute Genomics Platform"/>
            <person name="Ma L.-J."/>
            <person name="Corby-Kistler H."/>
            <person name="Broz K."/>
            <person name="Gale L.R."/>
            <person name="Jonkers W."/>
            <person name="O'Donnell K."/>
            <person name="Ploetz R."/>
            <person name="Steinberg C."/>
            <person name="Schwartz D.C."/>
            <person name="VanEtten H."/>
            <person name="Zhou S."/>
            <person name="Young S.K."/>
            <person name="Zeng Q."/>
            <person name="Gargeya S."/>
            <person name="Fitzgerald M."/>
            <person name="Abouelleil A."/>
            <person name="Alvarado L."/>
            <person name="Chapman S.B."/>
            <person name="Gainer-Dewar J."/>
            <person name="Goldberg J."/>
            <person name="Griggs A."/>
            <person name="Gujja S."/>
            <person name="Hansen M."/>
            <person name="Howarth C."/>
            <person name="Imamovic A."/>
            <person name="Ireland A."/>
            <person name="Larimer J."/>
            <person name="McCowan C."/>
            <person name="Murphy C."/>
            <person name="Pearson M."/>
            <person name="Poon T.W."/>
            <person name="Priest M."/>
            <person name="Roberts A."/>
            <person name="Saif S."/>
            <person name="Shea T."/>
            <person name="Sykes S."/>
            <person name="Wortman J."/>
            <person name="Nusbaum C."/>
            <person name="Birren B."/>
        </authorList>
    </citation>
    <scope>NUCLEOTIDE SEQUENCE</scope>
    <source>
        <strain evidence="3">54006</strain>
    </source>
</reference>
<dbReference type="Proteomes" id="UP000030685">
    <property type="component" value="Unassembled WGS sequence"/>
</dbReference>
<dbReference type="RefSeq" id="XP_031061372.1">
    <property type="nucleotide sequence ID" value="XM_031209335.1"/>
</dbReference>
<dbReference type="PANTHER" id="PTHR42877:SF12">
    <property type="entry name" value="MONOOXYGENASE"/>
    <property type="match status" value="1"/>
</dbReference>
<dbReference type="InterPro" id="IPR013149">
    <property type="entry name" value="ADH-like_C"/>
</dbReference>
<dbReference type="SUPFAM" id="SSF51735">
    <property type="entry name" value="NAD(P)-binding Rossmann-fold domains"/>
    <property type="match status" value="1"/>
</dbReference>
<dbReference type="AlphaFoldDB" id="X0JDM5"/>
<dbReference type="SUPFAM" id="SSF51905">
    <property type="entry name" value="FAD/NAD(P)-binding domain"/>
    <property type="match status" value="1"/>
</dbReference>
<dbReference type="VEuPathDB" id="FungiDB:FOIG_09144"/>
<dbReference type="Pfam" id="PF00107">
    <property type="entry name" value="ADH_zinc_N"/>
    <property type="match status" value="1"/>
</dbReference>
<organism evidence="3">
    <name type="scientific">Fusarium odoratissimum (strain NRRL 54006)</name>
    <dbReference type="NCBI Taxonomy" id="1089451"/>
    <lineage>
        <taxon>Eukaryota</taxon>
        <taxon>Fungi</taxon>
        <taxon>Dikarya</taxon>
        <taxon>Ascomycota</taxon>
        <taxon>Pezizomycotina</taxon>
        <taxon>Sordariomycetes</taxon>
        <taxon>Hypocreomycetidae</taxon>
        <taxon>Hypocreales</taxon>
        <taxon>Nectriaceae</taxon>
        <taxon>Fusarium</taxon>
        <taxon>Fusarium oxysporum species complex</taxon>
        <taxon>Fusarium oxysporum f. sp. cubense (strain race 4)</taxon>
    </lineage>
</organism>
<gene>
    <name evidence="3" type="ORF">FOIG_09144</name>
</gene>
<proteinExistence type="inferred from homology"/>
<dbReference type="PANTHER" id="PTHR42877">
    <property type="entry name" value="L-ORNITHINE N(5)-MONOOXYGENASE-RELATED"/>
    <property type="match status" value="1"/>
</dbReference>
<evidence type="ECO:0000259" key="2">
    <source>
        <dbReference type="Pfam" id="PF00107"/>
    </source>
</evidence>
<dbReference type="Gene3D" id="3.40.50.720">
    <property type="entry name" value="NAD(P)-binding Rossmann-like Domain"/>
    <property type="match status" value="1"/>
</dbReference>
<dbReference type="Gene3D" id="3.50.50.60">
    <property type="entry name" value="FAD/NAD(P)-binding domain"/>
    <property type="match status" value="1"/>
</dbReference>
<dbReference type="InterPro" id="IPR051209">
    <property type="entry name" value="FAD-bind_Monooxygenase_sf"/>
</dbReference>
<evidence type="ECO:0000313" key="3">
    <source>
        <dbReference type="EMBL" id="EXL99282.1"/>
    </source>
</evidence>
<dbReference type="InterPro" id="IPR036291">
    <property type="entry name" value="NAD(P)-bd_dom_sf"/>
</dbReference>
<dbReference type="Gene3D" id="3.90.180.10">
    <property type="entry name" value="Medium-chain alcohol dehydrogenases, catalytic domain"/>
    <property type="match status" value="1"/>
</dbReference>
<reference evidence="3" key="1">
    <citation type="submission" date="2011-11" db="EMBL/GenBank/DDBJ databases">
        <title>The Genome Sequence of Fusarium oxysporum II5.</title>
        <authorList>
            <consortium name="The Broad Institute Genome Sequencing Platform"/>
            <person name="Ma L.-J."/>
            <person name="Gale L.R."/>
            <person name="Schwartz D.C."/>
            <person name="Zhou S."/>
            <person name="Corby-Kistler H."/>
            <person name="Young S.K."/>
            <person name="Zeng Q."/>
            <person name="Gargeya S."/>
            <person name="Fitzgerald M."/>
            <person name="Haas B."/>
            <person name="Abouelleil A."/>
            <person name="Alvarado L."/>
            <person name="Arachchi H.M."/>
            <person name="Berlin A."/>
            <person name="Brown A."/>
            <person name="Chapman S.B."/>
            <person name="Chen Z."/>
            <person name="Dunbar C."/>
            <person name="Freedman E."/>
            <person name="Gearin G."/>
            <person name="Goldberg J."/>
            <person name="Griggs A."/>
            <person name="Gujja S."/>
            <person name="Heiman D."/>
            <person name="Howarth C."/>
            <person name="Larson L."/>
            <person name="Lui A."/>
            <person name="MacDonald P.J.P."/>
            <person name="Montmayeur A."/>
            <person name="Murphy C."/>
            <person name="Neiman D."/>
            <person name="Pearson M."/>
            <person name="Priest M."/>
            <person name="Roberts A."/>
            <person name="Saif S."/>
            <person name="Shea T."/>
            <person name="Shenoy N."/>
            <person name="Sisk P."/>
            <person name="Stolte C."/>
            <person name="Sykes S."/>
            <person name="Wortman J."/>
            <person name="Nusbaum C."/>
            <person name="Birren B."/>
        </authorList>
    </citation>
    <scope>NUCLEOTIDE SEQUENCE [LARGE SCALE GENOMIC DNA]</scope>
    <source>
        <strain evidence="3">54006</strain>
    </source>
</reference>